<accession>A0A840NHC0</accession>
<proteinExistence type="predicted"/>
<evidence type="ECO:0000313" key="2">
    <source>
        <dbReference type="Proteomes" id="UP000580474"/>
    </source>
</evidence>
<dbReference type="Proteomes" id="UP000580474">
    <property type="component" value="Unassembled WGS sequence"/>
</dbReference>
<keyword evidence="2" id="KW-1185">Reference proteome</keyword>
<name>A0A840NHC0_9PSEU</name>
<organism evidence="1 2">
    <name type="scientific">Saccharopolyspora gloriosae</name>
    <dbReference type="NCBI Taxonomy" id="455344"/>
    <lineage>
        <taxon>Bacteria</taxon>
        <taxon>Bacillati</taxon>
        <taxon>Actinomycetota</taxon>
        <taxon>Actinomycetes</taxon>
        <taxon>Pseudonocardiales</taxon>
        <taxon>Pseudonocardiaceae</taxon>
        <taxon>Saccharopolyspora</taxon>
    </lineage>
</organism>
<reference evidence="1 2" key="1">
    <citation type="submission" date="2020-08" db="EMBL/GenBank/DDBJ databases">
        <title>Sequencing the genomes of 1000 actinobacteria strains.</title>
        <authorList>
            <person name="Klenk H.-P."/>
        </authorList>
    </citation>
    <scope>NUCLEOTIDE SEQUENCE [LARGE SCALE GENOMIC DNA]</scope>
    <source>
        <strain evidence="1 2">DSM 45582</strain>
    </source>
</reference>
<protein>
    <submittedName>
        <fullName evidence="1">Uncharacterized protein</fullName>
    </submittedName>
</protein>
<dbReference type="AlphaFoldDB" id="A0A840NHC0"/>
<dbReference type="EMBL" id="JACHIV010000001">
    <property type="protein sequence ID" value="MBB5070994.1"/>
    <property type="molecule type" value="Genomic_DNA"/>
</dbReference>
<dbReference type="RefSeq" id="WP_184480989.1">
    <property type="nucleotide sequence ID" value="NZ_JACHIV010000001.1"/>
</dbReference>
<sequence>MGGAVSPDERQTAPEVLGYNVIVLETPIGLLDEERRSAMSGPDAGVRW</sequence>
<comment type="caution">
    <text evidence="1">The sequence shown here is derived from an EMBL/GenBank/DDBJ whole genome shotgun (WGS) entry which is preliminary data.</text>
</comment>
<gene>
    <name evidence="1" type="ORF">BJ969_004082</name>
</gene>
<evidence type="ECO:0000313" key="1">
    <source>
        <dbReference type="EMBL" id="MBB5070994.1"/>
    </source>
</evidence>